<name>A0AAX6GCN8_IRIPA</name>
<dbReference type="AlphaFoldDB" id="A0AAX6GCN8"/>
<organism evidence="2 3">
    <name type="scientific">Iris pallida</name>
    <name type="common">Sweet iris</name>
    <dbReference type="NCBI Taxonomy" id="29817"/>
    <lineage>
        <taxon>Eukaryota</taxon>
        <taxon>Viridiplantae</taxon>
        <taxon>Streptophyta</taxon>
        <taxon>Embryophyta</taxon>
        <taxon>Tracheophyta</taxon>
        <taxon>Spermatophyta</taxon>
        <taxon>Magnoliopsida</taxon>
        <taxon>Liliopsida</taxon>
        <taxon>Asparagales</taxon>
        <taxon>Iridaceae</taxon>
        <taxon>Iridoideae</taxon>
        <taxon>Irideae</taxon>
        <taxon>Iris</taxon>
    </lineage>
</organism>
<feature type="signal peptide" evidence="1">
    <location>
        <begin position="1"/>
        <end position="29"/>
    </location>
</feature>
<keyword evidence="3" id="KW-1185">Reference proteome</keyword>
<gene>
    <name evidence="2" type="ORF">M6B38_374560</name>
</gene>
<reference evidence="2" key="2">
    <citation type="submission" date="2023-04" db="EMBL/GenBank/DDBJ databases">
        <authorList>
            <person name="Bruccoleri R.E."/>
            <person name="Oakeley E.J."/>
            <person name="Faust A.-M."/>
            <person name="Dessus-Babus S."/>
            <person name="Altorfer M."/>
            <person name="Burckhardt D."/>
            <person name="Oertli M."/>
            <person name="Naumann U."/>
            <person name="Petersen F."/>
            <person name="Wong J."/>
        </authorList>
    </citation>
    <scope>NUCLEOTIDE SEQUENCE</scope>
    <source>
        <strain evidence="2">GSM-AAB239-AS_SAM_17_03QT</strain>
        <tissue evidence="2">Leaf</tissue>
    </source>
</reference>
<evidence type="ECO:0000256" key="1">
    <source>
        <dbReference type="SAM" id="SignalP"/>
    </source>
</evidence>
<reference evidence="2" key="1">
    <citation type="journal article" date="2023" name="GigaByte">
        <title>Genome assembly of the bearded iris, Iris pallida Lam.</title>
        <authorList>
            <person name="Bruccoleri R.E."/>
            <person name="Oakeley E.J."/>
            <person name="Faust A.M.E."/>
            <person name="Altorfer M."/>
            <person name="Dessus-Babus S."/>
            <person name="Burckhardt D."/>
            <person name="Oertli M."/>
            <person name="Naumann U."/>
            <person name="Petersen F."/>
            <person name="Wong J."/>
        </authorList>
    </citation>
    <scope>NUCLEOTIDE SEQUENCE</scope>
    <source>
        <strain evidence="2">GSM-AAB239-AS_SAM_17_03QT</strain>
    </source>
</reference>
<dbReference type="Proteomes" id="UP001140949">
    <property type="component" value="Unassembled WGS sequence"/>
</dbReference>
<protein>
    <submittedName>
        <fullName evidence="2">Polygalacturonase inhibitor-like</fullName>
    </submittedName>
</protein>
<sequence length="92" mass="10475">MTRVTILLLPPPPHTVLLLLLFLAMPRWRQEGPPRLQGLLLSSSLDATWLESTDCCSWHEVLCDKATGRVNFLQFNNNFPPPFCSTARSRQL</sequence>
<dbReference type="EMBL" id="JANAVB010021332">
    <property type="protein sequence ID" value="KAJ6825981.1"/>
    <property type="molecule type" value="Genomic_DNA"/>
</dbReference>
<dbReference type="Gene3D" id="3.80.10.10">
    <property type="entry name" value="Ribonuclease Inhibitor"/>
    <property type="match status" value="1"/>
</dbReference>
<dbReference type="InterPro" id="IPR032675">
    <property type="entry name" value="LRR_dom_sf"/>
</dbReference>
<keyword evidence="1" id="KW-0732">Signal</keyword>
<proteinExistence type="predicted"/>
<comment type="caution">
    <text evidence="2">The sequence shown here is derived from an EMBL/GenBank/DDBJ whole genome shotgun (WGS) entry which is preliminary data.</text>
</comment>
<evidence type="ECO:0000313" key="3">
    <source>
        <dbReference type="Proteomes" id="UP001140949"/>
    </source>
</evidence>
<accession>A0AAX6GCN8</accession>
<feature type="chain" id="PRO_5043612750" evidence="1">
    <location>
        <begin position="30"/>
        <end position="92"/>
    </location>
</feature>
<evidence type="ECO:0000313" key="2">
    <source>
        <dbReference type="EMBL" id="KAJ6825981.1"/>
    </source>
</evidence>